<comment type="caution">
    <text evidence="2">The sequence shown here is derived from an EMBL/GenBank/DDBJ whole genome shotgun (WGS) entry which is preliminary data.</text>
</comment>
<organism evidence="2 3">
    <name type="scientific">Actinomyces israelii</name>
    <dbReference type="NCBI Taxonomy" id="1659"/>
    <lineage>
        <taxon>Bacteria</taxon>
        <taxon>Bacillati</taxon>
        <taxon>Actinomycetota</taxon>
        <taxon>Actinomycetes</taxon>
        <taxon>Actinomycetales</taxon>
        <taxon>Actinomycetaceae</taxon>
        <taxon>Actinomyces</taxon>
    </lineage>
</organism>
<evidence type="ECO:0000256" key="1">
    <source>
        <dbReference type="SAM" id="MobiDB-lite"/>
    </source>
</evidence>
<proteinExistence type="predicted"/>
<dbReference type="Proteomes" id="UP001072034">
    <property type="component" value="Unassembled WGS sequence"/>
</dbReference>
<keyword evidence="3" id="KW-1185">Reference proteome</keyword>
<sequence>MALDSEPLLGHHCETTATGTLLSQLGLRLSEPMLFGSAEDTDIVSLAGRLVPRYGHRLRLPRRALPRPLLLALAPRIGMTLGHVRHNMGFPVRCDAGLSAPSWASATARPRGRRRRWSSRCCPASRRRRRAPLPDPLAESVR</sequence>
<evidence type="ECO:0000313" key="3">
    <source>
        <dbReference type="Proteomes" id="UP001072034"/>
    </source>
</evidence>
<evidence type="ECO:0000313" key="2">
    <source>
        <dbReference type="EMBL" id="MCZ0859438.1"/>
    </source>
</evidence>
<feature type="region of interest" description="Disordered" evidence="1">
    <location>
        <begin position="103"/>
        <end position="142"/>
    </location>
</feature>
<gene>
    <name evidence="2" type="ORF">OHJ16_15495</name>
</gene>
<reference evidence="2" key="1">
    <citation type="submission" date="2022-10" db="EMBL/GenBank/DDBJ databases">
        <title>Genome sequence of Actinomyces israelii ATCC 10048.</title>
        <authorList>
            <person name="Watt R.M."/>
            <person name="Tong W.M."/>
        </authorList>
    </citation>
    <scope>NUCLEOTIDE SEQUENCE</scope>
    <source>
        <strain evidence="2">ATCC 10048</strain>
    </source>
</reference>
<dbReference type="EMBL" id="JAPTMY010000054">
    <property type="protein sequence ID" value="MCZ0859438.1"/>
    <property type="molecule type" value="Genomic_DNA"/>
</dbReference>
<accession>A0ABT4ICF6</accession>
<dbReference type="RefSeq" id="WP_268918647.1">
    <property type="nucleotide sequence ID" value="NZ_CP124548.1"/>
</dbReference>
<name>A0ABT4ICF6_9ACTO</name>
<protein>
    <submittedName>
        <fullName evidence="2">Uncharacterized protein</fullName>
    </submittedName>
</protein>